<keyword evidence="6" id="KW-0333">Golgi apparatus</keyword>
<dbReference type="GO" id="GO:0016051">
    <property type="term" value="P:carbohydrate biosynthetic process"/>
    <property type="evidence" value="ECO:0007669"/>
    <property type="project" value="InterPro"/>
</dbReference>
<dbReference type="GO" id="GO:0008146">
    <property type="term" value="F:sulfotransferase activity"/>
    <property type="evidence" value="ECO:0007669"/>
    <property type="project" value="InterPro"/>
</dbReference>
<keyword evidence="3" id="KW-0808">Transferase</keyword>
<evidence type="ECO:0000256" key="4">
    <source>
        <dbReference type="ARBA" id="ARBA00022692"/>
    </source>
</evidence>
<keyword evidence="8" id="KW-0325">Glycoprotein</keyword>
<dbReference type="Proteomes" id="UP000604046">
    <property type="component" value="Unassembled WGS sequence"/>
</dbReference>
<gene>
    <name evidence="9" type="primary">Chst8</name>
    <name evidence="9" type="ORF">SNAT2548_LOCUS12223</name>
</gene>
<name>A0A812M394_9DINO</name>
<dbReference type="PANTHER" id="PTHR12137">
    <property type="entry name" value="CARBOHYDRATE SULFOTRANSFERASE"/>
    <property type="match status" value="1"/>
</dbReference>
<accession>A0A812M394</accession>
<comment type="caution">
    <text evidence="9">The sequence shown here is derived from an EMBL/GenBank/DDBJ whole genome shotgun (WGS) entry which is preliminary data.</text>
</comment>
<evidence type="ECO:0000256" key="6">
    <source>
        <dbReference type="ARBA" id="ARBA00023034"/>
    </source>
</evidence>
<evidence type="ECO:0000256" key="3">
    <source>
        <dbReference type="ARBA" id="ARBA00022679"/>
    </source>
</evidence>
<dbReference type="GO" id="GO:0000139">
    <property type="term" value="C:Golgi membrane"/>
    <property type="evidence" value="ECO:0007669"/>
    <property type="project" value="UniProtKB-SubCell"/>
</dbReference>
<comment type="similarity">
    <text evidence="2">Belongs to the sulfotransferase 2 family.</text>
</comment>
<evidence type="ECO:0000313" key="10">
    <source>
        <dbReference type="Proteomes" id="UP000604046"/>
    </source>
</evidence>
<keyword evidence="7" id="KW-0472">Membrane</keyword>
<comment type="subcellular location">
    <subcellularLocation>
        <location evidence="1">Golgi apparatus membrane</location>
        <topology evidence="1">Single-pass type II membrane protein</topology>
    </subcellularLocation>
</comment>
<keyword evidence="4" id="KW-0812">Transmembrane</keyword>
<dbReference type="OrthoDB" id="2019940at2759"/>
<dbReference type="InterPro" id="IPR018011">
    <property type="entry name" value="Carb_sulfotrans_8-10"/>
</dbReference>
<reference evidence="9" key="1">
    <citation type="submission" date="2021-02" db="EMBL/GenBank/DDBJ databases">
        <authorList>
            <person name="Dougan E. K."/>
            <person name="Rhodes N."/>
            <person name="Thang M."/>
            <person name="Chan C."/>
        </authorList>
    </citation>
    <scope>NUCLEOTIDE SEQUENCE</scope>
</reference>
<protein>
    <submittedName>
        <fullName evidence="9">Chst8 protein</fullName>
    </submittedName>
</protein>
<dbReference type="InterPro" id="IPR027417">
    <property type="entry name" value="P-loop_NTPase"/>
</dbReference>
<organism evidence="9 10">
    <name type="scientific">Symbiodinium natans</name>
    <dbReference type="NCBI Taxonomy" id="878477"/>
    <lineage>
        <taxon>Eukaryota</taxon>
        <taxon>Sar</taxon>
        <taxon>Alveolata</taxon>
        <taxon>Dinophyceae</taxon>
        <taxon>Suessiales</taxon>
        <taxon>Symbiodiniaceae</taxon>
        <taxon>Symbiodinium</taxon>
    </lineage>
</organism>
<evidence type="ECO:0000256" key="1">
    <source>
        <dbReference type="ARBA" id="ARBA00004323"/>
    </source>
</evidence>
<evidence type="ECO:0000256" key="7">
    <source>
        <dbReference type="ARBA" id="ARBA00023136"/>
    </source>
</evidence>
<dbReference type="PANTHER" id="PTHR12137:SF54">
    <property type="entry name" value="CARBOHYDRATE SULFOTRANSFERASE"/>
    <property type="match status" value="1"/>
</dbReference>
<evidence type="ECO:0000256" key="8">
    <source>
        <dbReference type="ARBA" id="ARBA00023180"/>
    </source>
</evidence>
<keyword evidence="5" id="KW-1133">Transmembrane helix</keyword>
<dbReference type="InterPro" id="IPR005331">
    <property type="entry name" value="Sulfotransferase"/>
</dbReference>
<dbReference type="EMBL" id="CAJNDS010001158">
    <property type="protein sequence ID" value="CAE7249911.1"/>
    <property type="molecule type" value="Genomic_DNA"/>
</dbReference>
<sequence length="332" mass="37494">MKTVSIIATLTGVAFGTWSAWKAFAQGWALPRSAAPAALERSNPGCRLDLKGEASGMSQPAAFDSWYANQSDAWLAPFVIPSRRIVFCDVQKAGSSRWLRLLRWLAGSPDWDGNPHFLDSEGHPGGLRRLEHLPREEAVQIMRDPKWTKIAVVRDPLDRLRSAYLDRVVGATEPNEIFEKRLFAHYQSLASMSFSDFLARVELGMHFLENEDVHWQRQSRRCDLGKFLPLYHHVFIIPPDKSARAEVSDCVLEALAKTAPNPAEVRNFSMTSRASESLVAHRTDAESHSTYDEELCLKARQLYAEDYEVFQMQRPTCLATSPHVTWPSLPSL</sequence>
<dbReference type="Pfam" id="PF03567">
    <property type="entry name" value="Sulfotransfer_2"/>
    <property type="match status" value="1"/>
</dbReference>
<dbReference type="AlphaFoldDB" id="A0A812M394"/>
<dbReference type="SUPFAM" id="SSF52540">
    <property type="entry name" value="P-loop containing nucleoside triphosphate hydrolases"/>
    <property type="match status" value="1"/>
</dbReference>
<evidence type="ECO:0000313" key="9">
    <source>
        <dbReference type="EMBL" id="CAE7249911.1"/>
    </source>
</evidence>
<evidence type="ECO:0000256" key="5">
    <source>
        <dbReference type="ARBA" id="ARBA00022989"/>
    </source>
</evidence>
<keyword evidence="10" id="KW-1185">Reference proteome</keyword>
<proteinExistence type="inferred from homology"/>
<evidence type="ECO:0000256" key="2">
    <source>
        <dbReference type="ARBA" id="ARBA00006339"/>
    </source>
</evidence>